<evidence type="ECO:0000313" key="2">
    <source>
        <dbReference type="EMBL" id="KAK4339744.1"/>
    </source>
</evidence>
<evidence type="ECO:0000256" key="1">
    <source>
        <dbReference type="SAM" id="Phobius"/>
    </source>
</evidence>
<keyword evidence="1" id="KW-0472">Membrane</keyword>
<dbReference type="EMBL" id="JAVYJV010000023">
    <property type="protein sequence ID" value="KAK4339744.1"/>
    <property type="molecule type" value="Genomic_DNA"/>
</dbReference>
<accession>A0AAE1UWH3</accession>
<dbReference type="AlphaFoldDB" id="A0AAE1UWH3"/>
<dbReference type="Proteomes" id="UP001291623">
    <property type="component" value="Unassembled WGS sequence"/>
</dbReference>
<feature type="transmembrane region" description="Helical" evidence="1">
    <location>
        <begin position="12"/>
        <end position="36"/>
    </location>
</feature>
<keyword evidence="3" id="KW-1185">Reference proteome</keyword>
<reference evidence="2" key="1">
    <citation type="submission" date="2023-12" db="EMBL/GenBank/DDBJ databases">
        <title>Genome assembly of Anisodus tanguticus.</title>
        <authorList>
            <person name="Wang Y.-J."/>
        </authorList>
    </citation>
    <scope>NUCLEOTIDE SEQUENCE</scope>
    <source>
        <strain evidence="2">KB-2021</strain>
        <tissue evidence="2">Leaf</tissue>
    </source>
</reference>
<keyword evidence="1" id="KW-0812">Transmembrane</keyword>
<keyword evidence="1" id="KW-1133">Transmembrane helix</keyword>
<organism evidence="2 3">
    <name type="scientific">Anisodus tanguticus</name>
    <dbReference type="NCBI Taxonomy" id="243964"/>
    <lineage>
        <taxon>Eukaryota</taxon>
        <taxon>Viridiplantae</taxon>
        <taxon>Streptophyta</taxon>
        <taxon>Embryophyta</taxon>
        <taxon>Tracheophyta</taxon>
        <taxon>Spermatophyta</taxon>
        <taxon>Magnoliopsida</taxon>
        <taxon>eudicotyledons</taxon>
        <taxon>Gunneridae</taxon>
        <taxon>Pentapetalae</taxon>
        <taxon>asterids</taxon>
        <taxon>lamiids</taxon>
        <taxon>Solanales</taxon>
        <taxon>Solanaceae</taxon>
        <taxon>Solanoideae</taxon>
        <taxon>Hyoscyameae</taxon>
        <taxon>Anisodus</taxon>
    </lineage>
</organism>
<comment type="caution">
    <text evidence="2">The sequence shown here is derived from an EMBL/GenBank/DDBJ whole genome shotgun (WGS) entry which is preliminary data.</text>
</comment>
<sequence>MRNTEEMLCKLGLWNLASMGNVMINLTSTILSYYRIHGKGWTPSRKTKKVVLQFCECEYVPSWFSSKLVRSLCVGLEVLSSKLVSSKFTKESCTSFKVPTCNSRIEGLSFCIVYKRSTIGLSPSVFVPTPNSAFKNFSSCHAQSSRKTPSPLFYGVPGGKLGTMWLSHWKLENQLINDDVIEVTFTSGDGITVMEFGIKILHVEEPKVLGGSSCEDASGERDIVNPFWDVVLGDASSSCFGFLLLIVPYGLLMSPLSSLSLHVCPISSECTDKEFMSLSQEHHKSFDGGETTIQKEMEKRTPTDISLYGATN</sequence>
<name>A0AAE1UWH3_9SOLA</name>
<evidence type="ECO:0000313" key="3">
    <source>
        <dbReference type="Proteomes" id="UP001291623"/>
    </source>
</evidence>
<gene>
    <name evidence="2" type="ORF">RND71_041206</name>
</gene>
<proteinExistence type="predicted"/>
<protein>
    <submittedName>
        <fullName evidence="2">Uncharacterized protein</fullName>
    </submittedName>
</protein>